<comment type="caution">
    <text evidence="6">The sequence shown here is derived from an EMBL/GenBank/DDBJ whole genome shotgun (WGS) entry which is preliminary data.</text>
</comment>
<dbReference type="InterPro" id="IPR050482">
    <property type="entry name" value="Sensor_HK_TwoCompSys"/>
</dbReference>
<accession>A0ABQ3TB09</accession>
<dbReference type="Pfam" id="PF07730">
    <property type="entry name" value="HisKA_3"/>
    <property type="match status" value="1"/>
</dbReference>
<evidence type="ECO:0000259" key="5">
    <source>
        <dbReference type="Pfam" id="PF07730"/>
    </source>
</evidence>
<keyword evidence="3" id="KW-0902">Two-component regulatory system</keyword>
<dbReference type="PANTHER" id="PTHR24421:SF63">
    <property type="entry name" value="SENSOR HISTIDINE KINASE DESK"/>
    <property type="match status" value="1"/>
</dbReference>
<dbReference type="SUPFAM" id="SSF55874">
    <property type="entry name" value="ATPase domain of HSP90 chaperone/DNA topoisomerase II/histidine kinase"/>
    <property type="match status" value="1"/>
</dbReference>
<sequence length="310" mass="33037">MQCLLTYGPFLVLGRAWLGMPGFLAASTLLLLPASFAWPAFVAEVLATDVIVSRFGIGPSDIAYTTVATILTALVVYGLSRLTELVAEVHDSRAELARLAIAQERLRFARDLHDLLGYSLSAITLKCELAYRLVPGQPDRAQEELTEILQTARQALTDVRTVARGYRDMSLSVEASTAESMLSMLGVHTTVSLDCGELPTAADTVLATVLREGLTNMLRHSKAENVEITGGRGGRVVHVAIANDGVGRTGRIPSADATGSSGIANLTARVREHGGHLSADIREDGWFVLRADILLPPDGADAPPAQEAKA</sequence>
<evidence type="ECO:0000256" key="3">
    <source>
        <dbReference type="ARBA" id="ARBA00023012"/>
    </source>
</evidence>
<keyword evidence="4" id="KW-0472">Membrane</keyword>
<evidence type="ECO:0000256" key="4">
    <source>
        <dbReference type="SAM" id="Phobius"/>
    </source>
</evidence>
<keyword evidence="4" id="KW-0812">Transmembrane</keyword>
<gene>
    <name evidence="6" type="ORF">Sspor_27210</name>
</gene>
<dbReference type="CDD" id="cd16917">
    <property type="entry name" value="HATPase_UhpB-NarQ-NarX-like"/>
    <property type="match status" value="1"/>
</dbReference>
<keyword evidence="1" id="KW-0808">Transferase</keyword>
<keyword evidence="7" id="KW-1185">Reference proteome</keyword>
<reference evidence="7" key="1">
    <citation type="submission" date="2023-07" db="EMBL/GenBank/DDBJ databases">
        <title>Whole genome shotgun sequence of Streptomyces spororaveus NBRC 15456.</title>
        <authorList>
            <person name="Komaki H."/>
            <person name="Tamura T."/>
        </authorList>
    </citation>
    <scope>NUCLEOTIDE SEQUENCE [LARGE SCALE GENOMIC DNA]</scope>
    <source>
        <strain evidence="7">NBRC 15456</strain>
    </source>
</reference>
<evidence type="ECO:0000256" key="1">
    <source>
        <dbReference type="ARBA" id="ARBA00022679"/>
    </source>
</evidence>
<evidence type="ECO:0000313" key="6">
    <source>
        <dbReference type="EMBL" id="GHI77160.1"/>
    </source>
</evidence>
<name>A0ABQ3TB09_9ACTN</name>
<evidence type="ECO:0000313" key="7">
    <source>
        <dbReference type="Proteomes" id="UP000608522"/>
    </source>
</evidence>
<dbReference type="InterPro" id="IPR036890">
    <property type="entry name" value="HATPase_C_sf"/>
</dbReference>
<keyword evidence="4" id="KW-1133">Transmembrane helix</keyword>
<dbReference type="Gene3D" id="3.30.565.10">
    <property type="entry name" value="Histidine kinase-like ATPase, C-terminal domain"/>
    <property type="match status" value="1"/>
</dbReference>
<feature type="domain" description="Signal transduction histidine kinase subgroup 3 dimerisation and phosphoacceptor" evidence="5">
    <location>
        <begin position="104"/>
        <end position="170"/>
    </location>
</feature>
<dbReference type="EMBL" id="BNED01000005">
    <property type="protein sequence ID" value="GHI77160.1"/>
    <property type="molecule type" value="Genomic_DNA"/>
</dbReference>
<dbReference type="PANTHER" id="PTHR24421">
    <property type="entry name" value="NITRATE/NITRITE SENSOR PROTEIN NARX-RELATED"/>
    <property type="match status" value="1"/>
</dbReference>
<proteinExistence type="predicted"/>
<feature type="transmembrane region" description="Helical" evidence="4">
    <location>
        <begin position="62"/>
        <end position="80"/>
    </location>
</feature>
<dbReference type="InterPro" id="IPR011712">
    <property type="entry name" value="Sig_transdc_His_kin_sub3_dim/P"/>
</dbReference>
<protein>
    <recommendedName>
        <fullName evidence="5">Signal transduction histidine kinase subgroup 3 dimerisation and phosphoacceptor domain-containing protein</fullName>
    </recommendedName>
</protein>
<keyword evidence="2" id="KW-0418">Kinase</keyword>
<evidence type="ECO:0000256" key="2">
    <source>
        <dbReference type="ARBA" id="ARBA00022777"/>
    </source>
</evidence>
<dbReference type="Proteomes" id="UP000608522">
    <property type="component" value="Unassembled WGS sequence"/>
</dbReference>
<organism evidence="6 7">
    <name type="scientific">Streptomyces spororaveus</name>
    <dbReference type="NCBI Taxonomy" id="284039"/>
    <lineage>
        <taxon>Bacteria</taxon>
        <taxon>Bacillati</taxon>
        <taxon>Actinomycetota</taxon>
        <taxon>Actinomycetes</taxon>
        <taxon>Kitasatosporales</taxon>
        <taxon>Streptomycetaceae</taxon>
        <taxon>Streptomyces</taxon>
    </lineage>
</organism>
<dbReference type="Gene3D" id="1.20.5.1930">
    <property type="match status" value="1"/>
</dbReference>